<dbReference type="EMBL" id="RQHV01000062">
    <property type="protein sequence ID" value="TGN07208.1"/>
    <property type="molecule type" value="Genomic_DNA"/>
</dbReference>
<evidence type="ECO:0000256" key="1">
    <source>
        <dbReference type="SAM" id="MobiDB-lite"/>
    </source>
</evidence>
<dbReference type="Proteomes" id="UP000298264">
    <property type="component" value="Unassembled WGS sequence"/>
</dbReference>
<dbReference type="NCBIfam" id="NF047807">
    <property type="entry name" value="LIC10920_lipo"/>
    <property type="match status" value="1"/>
</dbReference>
<comment type="caution">
    <text evidence="2">The sequence shown here is derived from an EMBL/GenBank/DDBJ whole genome shotgun (WGS) entry which is preliminary data.</text>
</comment>
<accession>A0A4R9LMG5</accession>
<gene>
    <name evidence="2" type="ORF">EHS11_17505</name>
</gene>
<feature type="region of interest" description="Disordered" evidence="1">
    <location>
        <begin position="56"/>
        <end position="77"/>
    </location>
</feature>
<evidence type="ECO:0008006" key="4">
    <source>
        <dbReference type="Google" id="ProtNLM"/>
    </source>
</evidence>
<sequence>MWSKFTLIPFSLVLAFSGCTTKNDNEANINLLGLVSSNPFFLGEIDTDVTSSCGTASPATTSSTTTGTTTTTATSSSTTTSTKFSIVSILTFKTKETLSMRYTYDYMQTKGTINTQQGFILTGGAFAKTATGTLGSVSWSSSGININTSLTTSQEIPSFDISLNLNGYATDSSTSTSTSTCPTLDNVNCTAATTTTTTTCYTINNQTCYIAASGSGTAITISGQVKCNSPNVVAQ</sequence>
<dbReference type="AlphaFoldDB" id="A0A4R9LMG5"/>
<reference evidence="2" key="1">
    <citation type="journal article" date="2019" name="PLoS Negl. Trop. Dis.">
        <title>Revisiting the worldwide diversity of Leptospira species in the environment.</title>
        <authorList>
            <person name="Vincent A.T."/>
            <person name="Schiettekatte O."/>
            <person name="Bourhy P."/>
            <person name="Veyrier F.J."/>
            <person name="Picardeau M."/>
        </authorList>
    </citation>
    <scope>NUCLEOTIDE SEQUENCE [LARGE SCALE GENOMIC DNA]</scope>
    <source>
        <strain evidence="2">201400974</strain>
    </source>
</reference>
<evidence type="ECO:0000313" key="3">
    <source>
        <dbReference type="Proteomes" id="UP000298264"/>
    </source>
</evidence>
<dbReference type="OrthoDB" id="345240at2"/>
<protein>
    <recommendedName>
        <fullName evidence="4">Lipoprotein</fullName>
    </recommendedName>
</protein>
<proteinExistence type="predicted"/>
<organism evidence="2 3">
    <name type="scientific">Leptospira ilyithenensis</name>
    <dbReference type="NCBI Taxonomy" id="2484901"/>
    <lineage>
        <taxon>Bacteria</taxon>
        <taxon>Pseudomonadati</taxon>
        <taxon>Spirochaetota</taxon>
        <taxon>Spirochaetia</taxon>
        <taxon>Leptospirales</taxon>
        <taxon>Leptospiraceae</taxon>
        <taxon>Leptospira</taxon>
    </lineage>
</organism>
<dbReference type="PROSITE" id="PS51257">
    <property type="entry name" value="PROKAR_LIPOPROTEIN"/>
    <property type="match status" value="1"/>
</dbReference>
<keyword evidence="3" id="KW-1185">Reference proteome</keyword>
<evidence type="ECO:0000313" key="2">
    <source>
        <dbReference type="EMBL" id="TGN07208.1"/>
    </source>
</evidence>
<name>A0A4R9LMG5_9LEPT</name>